<dbReference type="InterPro" id="IPR029305">
    <property type="entry name" value="FANCI_S1-cap"/>
</dbReference>
<evidence type="ECO:0000256" key="1">
    <source>
        <dbReference type="SAM" id="MobiDB-lite"/>
    </source>
</evidence>
<gene>
    <name evidence="9" type="primary">Fanci</name>
    <name evidence="9" type="ORF">ARAGUA_R08997</name>
</gene>
<evidence type="ECO:0000259" key="4">
    <source>
        <dbReference type="Pfam" id="PF14676"/>
    </source>
</evidence>
<evidence type="ECO:0000259" key="3">
    <source>
        <dbReference type="Pfam" id="PF14675"/>
    </source>
</evidence>
<evidence type="ECO:0000259" key="6">
    <source>
        <dbReference type="Pfam" id="PF14678"/>
    </source>
</evidence>
<feature type="domain" description="FANCI helical" evidence="7">
    <location>
        <begin position="273"/>
        <end position="359"/>
    </location>
</feature>
<evidence type="ECO:0000313" key="10">
    <source>
        <dbReference type="Proteomes" id="UP000567570"/>
    </source>
</evidence>
<organism evidence="9 10">
    <name type="scientific">Aramus guarauna</name>
    <name type="common">Limpkin</name>
    <name type="synonym">Scolopax guarauna</name>
    <dbReference type="NCBI Taxonomy" id="54356"/>
    <lineage>
        <taxon>Eukaryota</taxon>
        <taxon>Metazoa</taxon>
        <taxon>Chordata</taxon>
        <taxon>Craniata</taxon>
        <taxon>Vertebrata</taxon>
        <taxon>Euteleostomi</taxon>
        <taxon>Archelosauria</taxon>
        <taxon>Archosauria</taxon>
        <taxon>Dinosauria</taxon>
        <taxon>Saurischia</taxon>
        <taxon>Theropoda</taxon>
        <taxon>Coelurosauria</taxon>
        <taxon>Aves</taxon>
        <taxon>Neognathae</taxon>
        <taxon>Neoaves</taxon>
        <taxon>Gruiformes</taxon>
        <taxon>Aramidae</taxon>
        <taxon>Aramus</taxon>
    </lineage>
</organism>
<feature type="domain" description="FANCI solenoid 4" evidence="6">
    <location>
        <begin position="1031"/>
        <end position="1284"/>
    </location>
</feature>
<evidence type="ECO:0000313" key="9">
    <source>
        <dbReference type="EMBL" id="NXO47980.1"/>
    </source>
</evidence>
<dbReference type="Pfam" id="PF14674">
    <property type="entry name" value="FANCI_S1-cap"/>
    <property type="match status" value="1"/>
</dbReference>
<reference evidence="9 10" key="1">
    <citation type="submission" date="2019-09" db="EMBL/GenBank/DDBJ databases">
        <title>Bird 10,000 Genomes (B10K) Project - Family phase.</title>
        <authorList>
            <person name="Zhang G."/>
        </authorList>
    </citation>
    <scope>NUCLEOTIDE SEQUENCE [LARGE SCALE GENOMIC DNA]</scope>
    <source>
        <strain evidence="9">B10K-DU-002-11</strain>
        <tissue evidence="9">Muscle</tissue>
    </source>
</reference>
<proteinExistence type="predicted"/>
<feature type="domain" description="FANCI solenoid 1" evidence="3">
    <location>
        <begin position="51"/>
        <end position="268"/>
    </location>
</feature>
<dbReference type="InterPro" id="IPR029308">
    <property type="entry name" value="FANCI_S1"/>
</dbReference>
<protein>
    <submittedName>
        <fullName evidence="9">FANCI protein</fullName>
    </submittedName>
</protein>
<dbReference type="Pfam" id="PF14679">
    <property type="entry name" value="FANCI_HD1"/>
    <property type="match status" value="1"/>
</dbReference>
<dbReference type="GO" id="GO:0070182">
    <property type="term" value="F:DNA polymerase binding"/>
    <property type="evidence" value="ECO:0007669"/>
    <property type="project" value="TreeGrafter"/>
</dbReference>
<dbReference type="InterPro" id="IPR029314">
    <property type="entry name" value="FANCI_S4"/>
</dbReference>
<dbReference type="InterPro" id="IPR029313">
    <property type="entry name" value="FANCI_S3"/>
</dbReference>
<dbReference type="Pfam" id="PF14680">
    <property type="entry name" value="FANCI_HD2"/>
    <property type="match status" value="1"/>
</dbReference>
<evidence type="ECO:0000259" key="5">
    <source>
        <dbReference type="Pfam" id="PF14677"/>
    </source>
</evidence>
<dbReference type="InterPro" id="IPR029310">
    <property type="entry name" value="FANCI_HD1"/>
</dbReference>
<keyword evidence="10" id="KW-1185">Reference proteome</keyword>
<evidence type="ECO:0000259" key="7">
    <source>
        <dbReference type="Pfam" id="PF14679"/>
    </source>
</evidence>
<dbReference type="Proteomes" id="UP000567570">
    <property type="component" value="Unassembled WGS sequence"/>
</dbReference>
<dbReference type="InterPro" id="IPR029312">
    <property type="entry name" value="FANCI_HD2"/>
</dbReference>
<dbReference type="PANTHER" id="PTHR21818:SF0">
    <property type="entry name" value="FANCONI ANEMIA GROUP I PROTEIN"/>
    <property type="match status" value="1"/>
</dbReference>
<evidence type="ECO:0000259" key="8">
    <source>
        <dbReference type="Pfam" id="PF14680"/>
    </source>
</evidence>
<dbReference type="Pfam" id="PF14676">
    <property type="entry name" value="FANCI_S2"/>
    <property type="match status" value="1"/>
</dbReference>
<dbReference type="Pfam" id="PF14677">
    <property type="entry name" value="FANCI_S3"/>
    <property type="match status" value="1"/>
</dbReference>
<dbReference type="GO" id="GO:0006281">
    <property type="term" value="P:DNA repair"/>
    <property type="evidence" value="ECO:0007669"/>
    <property type="project" value="InterPro"/>
</dbReference>
<dbReference type="EMBL" id="VXBL01000838">
    <property type="protein sequence ID" value="NXO47980.1"/>
    <property type="molecule type" value="Genomic_DNA"/>
</dbReference>
<feature type="domain" description="FANCI solenoid 2" evidence="4">
    <location>
        <begin position="367"/>
        <end position="530"/>
    </location>
</feature>
<dbReference type="InterPro" id="IPR026171">
    <property type="entry name" value="FANCI"/>
</dbReference>
<feature type="domain" description="FANCI helical" evidence="8">
    <location>
        <begin position="544"/>
        <end position="776"/>
    </location>
</feature>
<name>A0A7L1SIC7_ARAGA</name>
<dbReference type="CDD" id="cd11720">
    <property type="entry name" value="FANCI"/>
    <property type="match status" value="1"/>
</dbReference>
<feature type="region of interest" description="Disordered" evidence="1">
    <location>
        <begin position="1286"/>
        <end position="1325"/>
    </location>
</feature>
<dbReference type="PANTHER" id="PTHR21818">
    <property type="entry name" value="BC025462 PROTEIN"/>
    <property type="match status" value="1"/>
</dbReference>
<feature type="non-terminal residue" evidence="9">
    <location>
        <position position="1325"/>
    </location>
</feature>
<accession>A0A7L1SIC7</accession>
<dbReference type="InterPro" id="IPR029315">
    <property type="entry name" value="FANCI_S2"/>
</dbReference>
<feature type="domain" description="FANCI solenoid 3" evidence="5">
    <location>
        <begin position="794"/>
        <end position="1018"/>
    </location>
</feature>
<feature type="domain" description="FANCI solenoid 1 cap" evidence="2">
    <location>
        <begin position="2"/>
        <end position="40"/>
    </location>
</feature>
<dbReference type="Pfam" id="PF14678">
    <property type="entry name" value="FANCI_S4"/>
    <property type="match status" value="1"/>
</dbReference>
<sequence>PERLQEALQSLGESELGDMVTRQALKGRETAALLRGIFRGSPCSQQSGVLRRLQVYKHCIPLVESGDLHLGKVSEIIGLLMLEARQLPGHALAELATLFVDVIKGGSLSNGKSLELFSTVLTALVSSKESLAYGKGELNGEEFKKQLINTLCSSKWDARSVIHLANMFRDIPLSGEELQFVVEKVLRMFSRLDLQEIPPLVYQLLLLSAKGSKKTVLEGIISFFNQLDKRQKEEQRAPQSVDLEVATVPLDQLRHVEGTVILHIVSVINLDQDLAEELIKHLKTEQQKDPGRALCPFSVALLLSVAVKHRLQEQIFDFLKTSITRSCKDLQFLQASKFLQDLFPQQYDVTTVILEVVKNSAFGWDHVTQGLVDLGFSLMESYEPKKPFGGKAADTSYGLSKMPAQQACRLGASILLEAFKVHESIRSDILEQVLNRVLTKAASPVSHFIDLLSNIVVSAPLVLQTSSSKVTETFDNLSFLPIDTVQGLLRAVQPLLKVSMSVRDSLILVLQKAIFSRQLDARKAAVAGFLLLLRNFKVLGSLSSSQCSQAIGATQVQADVHACYNSAANEAFCLEILGSLRRCLSQQADVRLMLYEGFYDVLRRNSQLASSIMETLLSQIKQYYLPQPDLLPPLKLEGCIMAQGDQIFLQEPLAHLLCCIQHCLAWYKSTVHLCQGAEDDNEEEDVGFEQNFEEMLESVTRRMIKSELEDFELDKSADFSLSSGVGVKNNIYAIQVMGICEVLIEYNFNIGNFSKNKFEDVLGLFTCYNKLSEILKEKAGKNKSTLSNKTARSFLSMGFVSTLLTALFRDNAQSHEDSLAVLRSSTEFLRYAVSVALQKVQQLEETGQTDGPDGQNPEKMFQNLCKITRVLLWRYTSIPTVVEDSGKKKGKSISLLCLEGLLRIFNTVQQLYAARIPQFLQALDITDGDAEETDINVTEKAAFQIRQFQRSLVNQFSSAEDDFNSKETQSLITVLSTLSKLLDPSSQQFLQFLSWTVKICKENALEDITCCKGLLSLLFSVHVLYRSPVSLLRELAQDIHACLGDIDQDVEVESRSHFAIVNAKTAAPTVCLLVLGQVDKVLEEVDWLIKKLTSLRSDTSEDSSQASDQTQALEKAVILQLGTLLTVYHELVQTALPAGSCVDTLLRSLSKTYAILTSLIKHYIQACRSTSSTIPGRLEKLVKLSGSHLTPQCYSFITYVQNIHSESLSFAEEKKKKKKEDEGAAVSTVMAKVLRDTKPIPNLIFAIEQYEKFLIHLSKKSKVNLMQYMKLSTSRDFRINASMLDSALQEHNTEDAENEPDNDQSSTAEQTDDNQEPKKKRRRKK</sequence>
<feature type="non-terminal residue" evidence="9">
    <location>
        <position position="1"/>
    </location>
</feature>
<evidence type="ECO:0000259" key="2">
    <source>
        <dbReference type="Pfam" id="PF14674"/>
    </source>
</evidence>
<dbReference type="Pfam" id="PF14675">
    <property type="entry name" value="FANCI_S1"/>
    <property type="match status" value="1"/>
</dbReference>
<comment type="caution">
    <text evidence="9">The sequence shown here is derived from an EMBL/GenBank/DDBJ whole genome shotgun (WGS) entry which is preliminary data.</text>
</comment>